<keyword evidence="2" id="KW-1185">Reference proteome</keyword>
<dbReference type="RefSeq" id="XP_031754670.1">
    <property type="nucleotide sequence ID" value="XM_031898810.1"/>
</dbReference>
<evidence type="ECO:0000259" key="1">
    <source>
        <dbReference type="PROSITE" id="PS50106"/>
    </source>
</evidence>
<dbReference type="InterPro" id="IPR001478">
    <property type="entry name" value="PDZ"/>
</dbReference>
<gene>
    <name evidence="3 4" type="primary">LOC116409715</name>
</gene>
<dbReference type="Xenbase" id="XB-GENE-29095679">
    <property type="gene designation" value="LOC116409715"/>
</dbReference>
<name>A0A8J1JCD6_XENTR</name>
<dbReference type="Gene3D" id="2.30.42.10">
    <property type="match status" value="1"/>
</dbReference>
<feature type="domain" description="PDZ" evidence="1">
    <location>
        <begin position="27"/>
        <end position="87"/>
    </location>
</feature>
<evidence type="ECO:0000313" key="4">
    <source>
        <dbReference type="Xenbase" id="XB-GENE-29095679"/>
    </source>
</evidence>
<dbReference type="InterPro" id="IPR036034">
    <property type="entry name" value="PDZ_sf"/>
</dbReference>
<dbReference type="Pfam" id="PF00595">
    <property type="entry name" value="PDZ"/>
    <property type="match status" value="1"/>
</dbReference>
<protein>
    <submittedName>
        <fullName evidence="3">PDZ domain-containing protein 9-like isoform X1</fullName>
    </submittedName>
</protein>
<dbReference type="Proteomes" id="UP000008143">
    <property type="component" value="Chromosome 3"/>
</dbReference>
<dbReference type="OMA" id="CGERNDM"/>
<proteinExistence type="predicted"/>
<dbReference type="PANTHER" id="PTHR22698:SF1">
    <property type="entry name" value="PDZ DOMAIN-CONTAINING PROTEIN 9"/>
    <property type="match status" value="1"/>
</dbReference>
<dbReference type="AlphaFoldDB" id="A0A8J1JCD6"/>
<organism evidence="2 3">
    <name type="scientific">Xenopus tropicalis</name>
    <name type="common">Western clawed frog</name>
    <name type="synonym">Silurana tropicalis</name>
    <dbReference type="NCBI Taxonomy" id="8364"/>
    <lineage>
        <taxon>Eukaryota</taxon>
        <taxon>Metazoa</taxon>
        <taxon>Chordata</taxon>
        <taxon>Craniata</taxon>
        <taxon>Vertebrata</taxon>
        <taxon>Euteleostomi</taxon>
        <taxon>Amphibia</taxon>
        <taxon>Batrachia</taxon>
        <taxon>Anura</taxon>
        <taxon>Pipoidea</taxon>
        <taxon>Pipidae</taxon>
        <taxon>Xenopodinae</taxon>
        <taxon>Xenopus</taxon>
        <taxon>Silurana</taxon>
    </lineage>
</organism>
<dbReference type="AGR" id="Xenbase:XB-GENE-29095679"/>
<accession>A0A8J1JCD6</accession>
<dbReference type="KEGG" id="xtr:116409715"/>
<dbReference type="PANTHER" id="PTHR22698">
    <property type="entry name" value="PDZ DOMAIN-CONTAINING PROTEIN 9"/>
    <property type="match status" value="1"/>
</dbReference>
<dbReference type="InterPro" id="IPR039179">
    <property type="entry name" value="PDZD9"/>
</dbReference>
<evidence type="ECO:0000313" key="3">
    <source>
        <dbReference type="RefSeq" id="XP_031754670.1"/>
    </source>
</evidence>
<dbReference type="GeneID" id="116409715"/>
<dbReference type="OrthoDB" id="9900486at2759"/>
<dbReference type="SMART" id="SM00228">
    <property type="entry name" value="PDZ"/>
    <property type="match status" value="1"/>
</dbReference>
<evidence type="ECO:0000313" key="2">
    <source>
        <dbReference type="Proteomes" id="UP000008143"/>
    </source>
</evidence>
<reference evidence="3" key="1">
    <citation type="submission" date="2025-08" db="UniProtKB">
        <authorList>
            <consortium name="RefSeq"/>
        </authorList>
    </citation>
    <scope>IDENTIFICATION</scope>
    <source>
        <strain evidence="3">Nigerian</strain>
        <tissue evidence="3">Liver and blood</tissue>
    </source>
</reference>
<dbReference type="SUPFAM" id="SSF50156">
    <property type="entry name" value="PDZ domain-like"/>
    <property type="match status" value="1"/>
</dbReference>
<sequence>MRTGPRHCGERNDMVPTSIPDVSQSIETTIHREASGFGLNLIQNGNYVQILSIDENAALAKSGFLEAGDILAAVNDVNIMHLTLEEVKGFFCVATGSAVKIKAYRDVIELPCVNFGKLTCCRKKKKITGFQCFTYIQKKTK</sequence>
<dbReference type="PROSITE" id="PS50106">
    <property type="entry name" value="PDZ"/>
    <property type="match status" value="1"/>
</dbReference>